<sequence length="254" mass="28607">MNNILKTKDLRKTYVLNKKEHNVLNNVDLQIKEGEFLSVMGPSGSGKSTLLYNVSGMDKMTAGSVVFKGIELSTLSEKEMSTLRLHEMGFVFQQINLLKNLDIIDNIIIPAYMAKDRSRKEINHFAIELMEKTGISELANNDITQASGGQLQRVAICRSLINNPKIIFGDEPTGALNSKSANEIMDMFKVINESGTTIMLVTHDVKVASKTERVLFMIDGKIEGEYNLGKLKEEDKDSSEREEKLSKWLLEMDW</sequence>
<accession>A0AC61SAE7</accession>
<evidence type="ECO:0000313" key="1">
    <source>
        <dbReference type="EMBL" id="TKY91535.1"/>
    </source>
</evidence>
<organism evidence="1 2">
    <name type="scientific">Candidatus Methanomarinus sp</name>
    <dbReference type="NCBI Taxonomy" id="3386244"/>
    <lineage>
        <taxon>Archaea</taxon>
        <taxon>Methanobacteriati</taxon>
        <taxon>Methanobacteriota</taxon>
        <taxon>Stenosarchaea group</taxon>
        <taxon>Methanomicrobia</taxon>
        <taxon>Methanosarcinales</taxon>
        <taxon>ANME-2 cluster</taxon>
        <taxon>Candidatus Methanocomedenaceae</taxon>
        <taxon>Candidatus Methanomarinus</taxon>
    </lineage>
</organism>
<dbReference type="EMBL" id="QYBA01000177">
    <property type="protein sequence ID" value="TKY91535.1"/>
    <property type="molecule type" value="Genomic_DNA"/>
</dbReference>
<reference evidence="1" key="1">
    <citation type="submission" date="2018-09" db="EMBL/GenBank/DDBJ databases">
        <title>A genomic encyclopedia of anaerobic methanotrophic archaea.</title>
        <authorList>
            <person name="Skennerton C.T."/>
            <person name="Chadwick G.L."/>
            <person name="Laso-Perez R."/>
            <person name="Leu A.O."/>
            <person name="Speth D.R."/>
            <person name="Yu H."/>
            <person name="Morgan-Lang C."/>
            <person name="Hatzenpichler R."/>
            <person name="Goudeau D."/>
            <person name="Malmstrom R."/>
            <person name="Woyke T."/>
            <person name="Hallam S."/>
            <person name="Tyson G.W."/>
            <person name="Wegener G."/>
            <person name="Boetius A."/>
            <person name="Orphan V.J."/>
        </authorList>
    </citation>
    <scope>NUCLEOTIDE SEQUENCE</scope>
    <source>
        <strain evidence="1">CONS3730D10UFb2</strain>
    </source>
</reference>
<dbReference type="Proteomes" id="UP000315423">
    <property type="component" value="Unassembled WGS sequence"/>
</dbReference>
<evidence type="ECO:0000313" key="2">
    <source>
        <dbReference type="Proteomes" id="UP000315423"/>
    </source>
</evidence>
<keyword evidence="1" id="KW-0547">Nucleotide-binding</keyword>
<name>A0AC61SAE7_9EURY</name>
<gene>
    <name evidence="1" type="ORF">C5S46_05320</name>
</gene>
<keyword evidence="1" id="KW-0067">ATP-binding</keyword>
<comment type="caution">
    <text evidence="1">The sequence shown here is derived from an EMBL/GenBank/DDBJ whole genome shotgun (WGS) entry which is preliminary data.</text>
</comment>
<protein>
    <submittedName>
        <fullName evidence="1">ABC transporter ATP-binding protein</fullName>
    </submittedName>
</protein>
<proteinExistence type="predicted"/>